<evidence type="ECO:0000313" key="2">
    <source>
        <dbReference type="Proteomes" id="UP000184063"/>
    </source>
</evidence>
<protein>
    <submittedName>
        <fullName evidence="1">Uncharacterized protein</fullName>
    </submittedName>
</protein>
<dbReference type="Proteomes" id="UP000184063">
    <property type="component" value="Unassembled WGS sequence"/>
</dbReference>
<dbReference type="VEuPathDB" id="FungiDB:ASPFODRAFT_205342"/>
<evidence type="ECO:0000313" key="1">
    <source>
        <dbReference type="EMBL" id="OJZ88195.1"/>
    </source>
</evidence>
<sequence>MKKSISGHEILLLHSEFYEGRLNTDLAAAEEEIEQSMALMKNDAPLISMEDNAIQHVFQSCWYRLKQSRGLEARKLAGKWHTIVISMVSWTKFGFNGRIVLQMCEDQ</sequence>
<gene>
    <name evidence="1" type="ORF">ASPFODRAFT_205342</name>
</gene>
<dbReference type="EMBL" id="KV878239">
    <property type="protein sequence ID" value="OJZ88195.1"/>
    <property type="molecule type" value="Genomic_DNA"/>
</dbReference>
<reference evidence="2" key="1">
    <citation type="journal article" date="2017" name="Genome Biol.">
        <title>Comparative genomics reveals high biological diversity and specific adaptations in the industrially and medically important fungal genus Aspergillus.</title>
        <authorList>
            <person name="de Vries R.P."/>
            <person name="Riley R."/>
            <person name="Wiebenga A."/>
            <person name="Aguilar-Osorio G."/>
            <person name="Amillis S."/>
            <person name="Uchima C.A."/>
            <person name="Anderluh G."/>
            <person name="Asadollahi M."/>
            <person name="Askin M."/>
            <person name="Barry K."/>
            <person name="Battaglia E."/>
            <person name="Bayram O."/>
            <person name="Benocci T."/>
            <person name="Braus-Stromeyer S.A."/>
            <person name="Caldana C."/>
            <person name="Canovas D."/>
            <person name="Cerqueira G.C."/>
            <person name="Chen F."/>
            <person name="Chen W."/>
            <person name="Choi C."/>
            <person name="Clum A."/>
            <person name="Dos Santos R.A."/>
            <person name="Damasio A.R."/>
            <person name="Diallinas G."/>
            <person name="Emri T."/>
            <person name="Fekete E."/>
            <person name="Flipphi M."/>
            <person name="Freyberg S."/>
            <person name="Gallo A."/>
            <person name="Gournas C."/>
            <person name="Habgood R."/>
            <person name="Hainaut M."/>
            <person name="Harispe M.L."/>
            <person name="Henrissat B."/>
            <person name="Hilden K.S."/>
            <person name="Hope R."/>
            <person name="Hossain A."/>
            <person name="Karabika E."/>
            <person name="Karaffa L."/>
            <person name="Karanyi Z."/>
            <person name="Krasevec N."/>
            <person name="Kuo A."/>
            <person name="Kusch H."/>
            <person name="LaButti K."/>
            <person name="Lagendijk E.L."/>
            <person name="Lapidus A."/>
            <person name="Levasseur A."/>
            <person name="Lindquist E."/>
            <person name="Lipzen A."/>
            <person name="Logrieco A.F."/>
            <person name="MacCabe A."/>
            <person name="Maekelae M.R."/>
            <person name="Malavazi I."/>
            <person name="Melin P."/>
            <person name="Meyer V."/>
            <person name="Mielnichuk N."/>
            <person name="Miskei M."/>
            <person name="Molnar A.P."/>
            <person name="Mule G."/>
            <person name="Ngan C.Y."/>
            <person name="Orejas M."/>
            <person name="Orosz E."/>
            <person name="Ouedraogo J.P."/>
            <person name="Overkamp K.M."/>
            <person name="Park H.-S."/>
            <person name="Perrone G."/>
            <person name="Piumi F."/>
            <person name="Punt P.J."/>
            <person name="Ram A.F."/>
            <person name="Ramon A."/>
            <person name="Rauscher S."/>
            <person name="Record E."/>
            <person name="Riano-Pachon D.M."/>
            <person name="Robert V."/>
            <person name="Roehrig J."/>
            <person name="Ruller R."/>
            <person name="Salamov A."/>
            <person name="Salih N.S."/>
            <person name="Samson R.A."/>
            <person name="Sandor E."/>
            <person name="Sanguinetti M."/>
            <person name="Schuetze T."/>
            <person name="Sepcic K."/>
            <person name="Shelest E."/>
            <person name="Sherlock G."/>
            <person name="Sophianopoulou V."/>
            <person name="Squina F.M."/>
            <person name="Sun H."/>
            <person name="Susca A."/>
            <person name="Todd R.B."/>
            <person name="Tsang A."/>
            <person name="Unkles S.E."/>
            <person name="van de Wiele N."/>
            <person name="van Rossen-Uffink D."/>
            <person name="Oliveira J.V."/>
            <person name="Vesth T.C."/>
            <person name="Visser J."/>
            <person name="Yu J.-H."/>
            <person name="Zhou M."/>
            <person name="Andersen M.R."/>
            <person name="Archer D.B."/>
            <person name="Baker S.E."/>
            <person name="Benoit I."/>
            <person name="Brakhage A.A."/>
            <person name="Braus G.H."/>
            <person name="Fischer R."/>
            <person name="Frisvad J.C."/>
            <person name="Goldman G.H."/>
            <person name="Houbraken J."/>
            <person name="Oakley B."/>
            <person name="Pocsi I."/>
            <person name="Scazzocchio C."/>
            <person name="Seiboth B."/>
            <person name="vanKuyk P.A."/>
            <person name="Wortman J."/>
            <person name="Dyer P.S."/>
            <person name="Grigoriev I.V."/>
        </authorList>
    </citation>
    <scope>NUCLEOTIDE SEQUENCE [LARGE SCALE GENOMIC DNA]</scope>
    <source>
        <strain evidence="2">CBS 106.47</strain>
    </source>
</reference>
<accession>A0A1M3TN62</accession>
<proteinExistence type="predicted"/>
<dbReference type="AlphaFoldDB" id="A0A1M3TN62"/>
<name>A0A1M3TN62_ASPLC</name>
<organism evidence="1 2">
    <name type="scientific">Aspergillus luchuensis (strain CBS 106.47)</name>
    <dbReference type="NCBI Taxonomy" id="1137211"/>
    <lineage>
        <taxon>Eukaryota</taxon>
        <taxon>Fungi</taxon>
        <taxon>Dikarya</taxon>
        <taxon>Ascomycota</taxon>
        <taxon>Pezizomycotina</taxon>
        <taxon>Eurotiomycetes</taxon>
        <taxon>Eurotiomycetidae</taxon>
        <taxon>Eurotiales</taxon>
        <taxon>Aspergillaceae</taxon>
        <taxon>Aspergillus</taxon>
        <taxon>Aspergillus subgen. Circumdati</taxon>
    </lineage>
</organism>